<keyword evidence="7" id="KW-0862">Zinc</keyword>
<dbReference type="InterPro" id="IPR036236">
    <property type="entry name" value="Znf_C2H2_sf"/>
</dbReference>
<evidence type="ECO:0000256" key="16">
    <source>
        <dbReference type="SAM" id="MobiDB-lite"/>
    </source>
</evidence>
<dbReference type="PROSITE" id="PS50157">
    <property type="entry name" value="ZINC_FINGER_C2H2_2"/>
    <property type="match status" value="3"/>
</dbReference>
<dbReference type="FunFam" id="3.30.160.60:FF:000488">
    <property type="entry name" value="Insulinoma-associated protein 2"/>
    <property type="match status" value="1"/>
</dbReference>
<proteinExistence type="inferred from homology"/>
<evidence type="ECO:0000256" key="13">
    <source>
        <dbReference type="ARBA" id="ARBA00038003"/>
    </source>
</evidence>
<evidence type="ECO:0000256" key="2">
    <source>
        <dbReference type="ARBA" id="ARBA00022473"/>
    </source>
</evidence>
<evidence type="ECO:0000256" key="9">
    <source>
        <dbReference type="ARBA" id="ARBA00023015"/>
    </source>
</evidence>
<evidence type="ECO:0000256" key="3">
    <source>
        <dbReference type="ARBA" id="ARBA00022723"/>
    </source>
</evidence>
<dbReference type="InterPro" id="IPR042972">
    <property type="entry name" value="INSM1/2"/>
</dbReference>
<protein>
    <submittedName>
        <fullName evidence="18">Insulinoma-associated 1b</fullName>
    </submittedName>
</protein>
<evidence type="ECO:0000256" key="1">
    <source>
        <dbReference type="ARBA" id="ARBA00004123"/>
    </source>
</evidence>
<dbReference type="GO" id="GO:0008270">
    <property type="term" value="F:zinc ion binding"/>
    <property type="evidence" value="ECO:0007669"/>
    <property type="project" value="UniProtKB-KW"/>
</dbReference>
<keyword evidence="4" id="KW-0677">Repeat</keyword>
<dbReference type="PANTHER" id="PTHR15065:SF5">
    <property type="entry name" value="INSULINOMA-ASSOCIATED PROTEIN 1"/>
    <property type="match status" value="1"/>
</dbReference>
<organism evidence="18 19">
    <name type="scientific">Astyanax mexicanus</name>
    <name type="common">Blind cave fish</name>
    <name type="synonym">Astyanax fasciatus mexicanus</name>
    <dbReference type="NCBI Taxonomy" id="7994"/>
    <lineage>
        <taxon>Eukaryota</taxon>
        <taxon>Metazoa</taxon>
        <taxon>Chordata</taxon>
        <taxon>Craniata</taxon>
        <taxon>Vertebrata</taxon>
        <taxon>Euteleostomi</taxon>
        <taxon>Actinopterygii</taxon>
        <taxon>Neopterygii</taxon>
        <taxon>Teleostei</taxon>
        <taxon>Ostariophysi</taxon>
        <taxon>Characiformes</taxon>
        <taxon>Characoidei</taxon>
        <taxon>Acestrorhamphidae</taxon>
        <taxon>Acestrorhamphinae</taxon>
        <taxon>Astyanax</taxon>
    </lineage>
</organism>
<keyword evidence="10" id="KW-0238">DNA-binding</keyword>
<dbReference type="PANTHER" id="PTHR15065">
    <property type="entry name" value="INSULINOMA-ASSOCIATED 1"/>
    <property type="match status" value="1"/>
</dbReference>
<keyword evidence="6" id="KW-0221">Differentiation</keyword>
<dbReference type="PROSITE" id="PS00028">
    <property type="entry name" value="ZINC_FINGER_C2H2_1"/>
    <property type="match status" value="2"/>
</dbReference>
<dbReference type="GO" id="GO:0017053">
    <property type="term" value="C:transcription repressor complex"/>
    <property type="evidence" value="ECO:0007669"/>
    <property type="project" value="TreeGrafter"/>
</dbReference>
<feature type="compositionally biased region" description="Basic residues" evidence="16">
    <location>
        <begin position="137"/>
        <end position="148"/>
    </location>
</feature>
<feature type="compositionally biased region" description="Low complexity" evidence="16">
    <location>
        <begin position="248"/>
        <end position="268"/>
    </location>
</feature>
<dbReference type="AlphaFoldDB" id="A0A8B9LF72"/>
<evidence type="ECO:0000313" key="18">
    <source>
        <dbReference type="Ensembl" id="ENSAMXP00005047874.1"/>
    </source>
</evidence>
<dbReference type="Gene3D" id="3.30.160.60">
    <property type="entry name" value="Classic Zinc Finger"/>
    <property type="match status" value="2"/>
</dbReference>
<evidence type="ECO:0000256" key="5">
    <source>
        <dbReference type="ARBA" id="ARBA00022771"/>
    </source>
</evidence>
<keyword evidence="11" id="KW-0804">Transcription</keyword>
<keyword evidence="8" id="KW-0524">Neurogenesis</keyword>
<comment type="function">
    <text evidence="14">May act as a transcriptional regulator. May play a role in neurogenesis and neuroendocrine cell differentiation during embryonic development.</text>
</comment>
<reference evidence="18" key="1">
    <citation type="submission" date="2025-08" db="UniProtKB">
        <authorList>
            <consortium name="Ensembl"/>
        </authorList>
    </citation>
    <scope>IDENTIFICATION</scope>
</reference>
<feature type="compositionally biased region" description="Basic residues" evidence="16">
    <location>
        <begin position="280"/>
        <end position="289"/>
    </location>
</feature>
<sequence>MPKGFLVKRNKRAALVSYRIRCDEDAQAASGASSPDIPPVQFGNPEAACQPLYSPTRPVSKEHERTRYFERSFNLGSPISAESFPCTPASLTGLDHLLFAPVDLKIGTSRSSRAGTASGTGGAKRPLAEGGAERKSKGGSKKPKAMRKLHFEDEVTTSPVLGLRIKEGPVDPKPRAPGASSSSSGSGKPLGEFICQLCKEEYADPFSLAQHKCSRIVRVEYRCPECDKVFSCPANLASHRRWHKPHCSSSIISSSSPRSTEGFESESGCGSGSEDGRGTKSFKRHAHKPTRAESPDSARLLACPVCGESTVGSANLERHVRLLHAAHVFPCKHCPATFYSSPGLTRHVNKCHPTEKRQVVLLHVPVRPAC</sequence>
<evidence type="ECO:0000256" key="14">
    <source>
        <dbReference type="ARBA" id="ARBA00058195"/>
    </source>
</evidence>
<feature type="domain" description="C2H2-type" evidence="17">
    <location>
        <begin position="221"/>
        <end position="243"/>
    </location>
</feature>
<evidence type="ECO:0000256" key="15">
    <source>
        <dbReference type="PROSITE-ProRule" id="PRU00042"/>
    </source>
</evidence>
<feature type="region of interest" description="Disordered" evidence="16">
    <location>
        <begin position="110"/>
        <end position="187"/>
    </location>
</feature>
<keyword evidence="2" id="KW-0217">Developmental protein</keyword>
<name>A0A8B9LF72_ASTMX</name>
<dbReference type="Proteomes" id="UP000694621">
    <property type="component" value="Unplaced"/>
</dbReference>
<dbReference type="GO" id="GO:0010564">
    <property type="term" value="P:regulation of cell cycle process"/>
    <property type="evidence" value="ECO:0007669"/>
    <property type="project" value="TreeGrafter"/>
</dbReference>
<comment type="subcellular location">
    <subcellularLocation>
        <location evidence="1">Nucleus</location>
    </subcellularLocation>
</comment>
<accession>A0A8B9LF72</accession>
<dbReference type="GO" id="GO:0005634">
    <property type="term" value="C:nucleus"/>
    <property type="evidence" value="ECO:0007669"/>
    <property type="project" value="UniProtKB-SubCell"/>
</dbReference>
<dbReference type="Ensembl" id="ENSAMXT00005051957.1">
    <property type="protein sequence ID" value="ENSAMXP00005047874.1"/>
    <property type="gene ID" value="ENSAMXG00005021944.1"/>
</dbReference>
<dbReference type="SMART" id="SM00355">
    <property type="entry name" value="ZnF_C2H2"/>
    <property type="match status" value="4"/>
</dbReference>
<evidence type="ECO:0000256" key="4">
    <source>
        <dbReference type="ARBA" id="ARBA00022737"/>
    </source>
</evidence>
<evidence type="ECO:0000256" key="12">
    <source>
        <dbReference type="ARBA" id="ARBA00023242"/>
    </source>
</evidence>
<evidence type="ECO:0000256" key="8">
    <source>
        <dbReference type="ARBA" id="ARBA00022902"/>
    </source>
</evidence>
<evidence type="ECO:0000256" key="10">
    <source>
        <dbReference type="ARBA" id="ARBA00023125"/>
    </source>
</evidence>
<feature type="domain" description="C2H2-type" evidence="17">
    <location>
        <begin position="301"/>
        <end position="329"/>
    </location>
</feature>
<dbReference type="Pfam" id="PF00096">
    <property type="entry name" value="zf-C2H2"/>
    <property type="match status" value="3"/>
</dbReference>
<keyword evidence="5 15" id="KW-0863">Zinc-finger</keyword>
<evidence type="ECO:0000256" key="7">
    <source>
        <dbReference type="ARBA" id="ARBA00022833"/>
    </source>
</evidence>
<dbReference type="GO" id="GO:0000978">
    <property type="term" value="F:RNA polymerase II cis-regulatory region sequence-specific DNA binding"/>
    <property type="evidence" value="ECO:0007669"/>
    <property type="project" value="TreeGrafter"/>
</dbReference>
<evidence type="ECO:0000256" key="11">
    <source>
        <dbReference type="ARBA" id="ARBA00023163"/>
    </source>
</evidence>
<keyword evidence="9" id="KW-0805">Transcription regulation</keyword>
<dbReference type="SUPFAM" id="SSF57667">
    <property type="entry name" value="beta-beta-alpha zinc fingers"/>
    <property type="match status" value="2"/>
</dbReference>
<evidence type="ECO:0000313" key="19">
    <source>
        <dbReference type="Proteomes" id="UP000694621"/>
    </source>
</evidence>
<feature type="domain" description="C2H2-type" evidence="17">
    <location>
        <begin position="329"/>
        <end position="357"/>
    </location>
</feature>
<evidence type="ECO:0000259" key="17">
    <source>
        <dbReference type="PROSITE" id="PS50157"/>
    </source>
</evidence>
<dbReference type="GO" id="GO:0001227">
    <property type="term" value="F:DNA-binding transcription repressor activity, RNA polymerase II-specific"/>
    <property type="evidence" value="ECO:0007669"/>
    <property type="project" value="TreeGrafter"/>
</dbReference>
<dbReference type="InterPro" id="IPR013087">
    <property type="entry name" value="Znf_C2H2_type"/>
</dbReference>
<keyword evidence="3" id="KW-0479">Metal-binding</keyword>
<evidence type="ECO:0000256" key="6">
    <source>
        <dbReference type="ARBA" id="ARBA00022782"/>
    </source>
</evidence>
<comment type="similarity">
    <text evidence="13">Belongs to the INSM1 family.</text>
</comment>
<dbReference type="GO" id="GO:0030182">
    <property type="term" value="P:neuron differentiation"/>
    <property type="evidence" value="ECO:0007669"/>
    <property type="project" value="TreeGrafter"/>
</dbReference>
<keyword evidence="12" id="KW-0539">Nucleus</keyword>
<feature type="compositionally biased region" description="Basic and acidic residues" evidence="16">
    <location>
        <begin position="164"/>
        <end position="174"/>
    </location>
</feature>
<feature type="region of interest" description="Disordered" evidence="16">
    <location>
        <begin position="247"/>
        <end position="293"/>
    </location>
</feature>